<comment type="caution">
    <text evidence="1">The sequence shown here is derived from an EMBL/GenBank/DDBJ whole genome shotgun (WGS) entry which is preliminary data.</text>
</comment>
<evidence type="ECO:0000313" key="1">
    <source>
        <dbReference type="EMBL" id="RRT75707.1"/>
    </source>
</evidence>
<evidence type="ECO:0000313" key="2">
    <source>
        <dbReference type="Proteomes" id="UP000287651"/>
    </source>
</evidence>
<organism evidence="1 2">
    <name type="scientific">Ensete ventricosum</name>
    <name type="common">Abyssinian banana</name>
    <name type="synonym">Musa ensete</name>
    <dbReference type="NCBI Taxonomy" id="4639"/>
    <lineage>
        <taxon>Eukaryota</taxon>
        <taxon>Viridiplantae</taxon>
        <taxon>Streptophyta</taxon>
        <taxon>Embryophyta</taxon>
        <taxon>Tracheophyta</taxon>
        <taxon>Spermatophyta</taxon>
        <taxon>Magnoliopsida</taxon>
        <taxon>Liliopsida</taxon>
        <taxon>Zingiberales</taxon>
        <taxon>Musaceae</taxon>
        <taxon>Ensete</taxon>
    </lineage>
</organism>
<dbReference type="EMBL" id="AMZH03002399">
    <property type="protein sequence ID" value="RRT75707.1"/>
    <property type="molecule type" value="Genomic_DNA"/>
</dbReference>
<name>A0A427AHH7_ENSVE</name>
<accession>A0A427AHH7</accession>
<sequence>MGDETRSKFKRICVFCGSNSGNRTVFSDAALDLGRELVCPRWSLPSKKSNFEGLSSLKVRRSSALVVHYSRYLFFLLAEPSPPLMHASDTEKIPAFWNLYRFKTRSWRDWNKESEEKDRFSLWWWECGIDGFDFTGSLRWRLPCSRVSFMFLVALVIPQALMSHELYTPLHKEVAPRQNWEISDLDLVLEERNKERERERERERVDMGANLDDAMDLAIATSQRTAHGCPSAKVCVSGDDDDTSLPFFIGFEVRAEAG</sequence>
<gene>
    <name evidence="1" type="ORF">B296_00005228</name>
</gene>
<proteinExistence type="predicted"/>
<dbReference type="AlphaFoldDB" id="A0A427AHH7"/>
<protein>
    <submittedName>
        <fullName evidence="1">Uncharacterized protein</fullName>
    </submittedName>
</protein>
<dbReference type="Proteomes" id="UP000287651">
    <property type="component" value="Unassembled WGS sequence"/>
</dbReference>
<reference evidence="1 2" key="1">
    <citation type="journal article" date="2014" name="Agronomy (Basel)">
        <title>A Draft Genome Sequence for Ensete ventricosum, the Drought-Tolerant Tree Against Hunger.</title>
        <authorList>
            <person name="Harrison J."/>
            <person name="Moore K.A."/>
            <person name="Paszkiewicz K."/>
            <person name="Jones T."/>
            <person name="Grant M."/>
            <person name="Ambacheew D."/>
            <person name="Muzemil S."/>
            <person name="Studholme D.J."/>
        </authorList>
    </citation>
    <scope>NUCLEOTIDE SEQUENCE [LARGE SCALE GENOMIC DNA]</scope>
</reference>
<dbReference type="Gene3D" id="3.40.50.450">
    <property type="match status" value="1"/>
</dbReference>